<evidence type="ECO:0000256" key="7">
    <source>
        <dbReference type="ARBA" id="ARBA00023180"/>
    </source>
</evidence>
<proteinExistence type="predicted"/>
<dbReference type="InterPro" id="IPR032675">
    <property type="entry name" value="LRR_dom_sf"/>
</dbReference>
<keyword evidence="2" id="KW-0812">Transmembrane</keyword>
<dbReference type="EMBL" id="CP039348">
    <property type="protein sequence ID" value="QCD90530.1"/>
    <property type="molecule type" value="Genomic_DNA"/>
</dbReference>
<keyword evidence="3" id="KW-0732">Signal</keyword>
<reference evidence="9 10" key="1">
    <citation type="submission" date="2019-04" db="EMBL/GenBank/DDBJ databases">
        <title>An improved genome assembly and genetic linkage map for asparagus bean, Vigna unguiculata ssp. sesquipedialis.</title>
        <authorList>
            <person name="Xia Q."/>
            <person name="Zhang R."/>
            <person name="Dong Y."/>
        </authorList>
    </citation>
    <scope>NUCLEOTIDE SEQUENCE [LARGE SCALE GENOMIC DNA]</scope>
    <source>
        <tissue evidence="9">Leaf</tissue>
    </source>
</reference>
<evidence type="ECO:0000256" key="2">
    <source>
        <dbReference type="ARBA" id="ARBA00022692"/>
    </source>
</evidence>
<keyword evidence="4" id="KW-1133">Transmembrane helix</keyword>
<gene>
    <name evidence="9" type="ORF">DEO72_LG4g1486</name>
</gene>
<protein>
    <recommendedName>
        <fullName evidence="11">LRR receptor-like serine/threonine-protein kinase FLS2</fullName>
    </recommendedName>
</protein>
<dbReference type="GO" id="GO:0016020">
    <property type="term" value="C:membrane"/>
    <property type="evidence" value="ECO:0007669"/>
    <property type="project" value="UniProtKB-SubCell"/>
</dbReference>
<dbReference type="Proteomes" id="UP000501690">
    <property type="component" value="Linkage Group LG4"/>
</dbReference>
<evidence type="ECO:0000313" key="9">
    <source>
        <dbReference type="EMBL" id="QCD90530.1"/>
    </source>
</evidence>
<dbReference type="PANTHER" id="PTHR48063">
    <property type="entry name" value="LRR RECEPTOR-LIKE KINASE"/>
    <property type="match status" value="1"/>
</dbReference>
<dbReference type="Gene3D" id="3.80.10.10">
    <property type="entry name" value="Ribonuclease Inhibitor"/>
    <property type="match status" value="1"/>
</dbReference>
<evidence type="ECO:0000256" key="3">
    <source>
        <dbReference type="ARBA" id="ARBA00022729"/>
    </source>
</evidence>
<evidence type="ECO:0000256" key="4">
    <source>
        <dbReference type="ARBA" id="ARBA00022989"/>
    </source>
</evidence>
<evidence type="ECO:0000256" key="1">
    <source>
        <dbReference type="ARBA" id="ARBA00004479"/>
    </source>
</evidence>
<evidence type="ECO:0000256" key="6">
    <source>
        <dbReference type="ARBA" id="ARBA00023170"/>
    </source>
</evidence>
<evidence type="ECO:0000313" key="10">
    <source>
        <dbReference type="Proteomes" id="UP000501690"/>
    </source>
</evidence>
<feature type="region of interest" description="Disordered" evidence="8">
    <location>
        <begin position="1"/>
        <end position="30"/>
    </location>
</feature>
<accession>A0A4D6LPT5</accession>
<dbReference type="PANTHER" id="PTHR48063:SF112">
    <property type="entry name" value="RECEPTOR LIKE PROTEIN 30-LIKE"/>
    <property type="match status" value="1"/>
</dbReference>
<keyword evidence="5" id="KW-0472">Membrane</keyword>
<keyword evidence="7" id="KW-0325">Glycoprotein</keyword>
<evidence type="ECO:0000256" key="8">
    <source>
        <dbReference type="SAM" id="MobiDB-lite"/>
    </source>
</evidence>
<name>A0A4D6LPT5_VIGUN</name>
<organism evidence="9 10">
    <name type="scientific">Vigna unguiculata</name>
    <name type="common">Cowpea</name>
    <dbReference type="NCBI Taxonomy" id="3917"/>
    <lineage>
        <taxon>Eukaryota</taxon>
        <taxon>Viridiplantae</taxon>
        <taxon>Streptophyta</taxon>
        <taxon>Embryophyta</taxon>
        <taxon>Tracheophyta</taxon>
        <taxon>Spermatophyta</taxon>
        <taxon>Magnoliopsida</taxon>
        <taxon>eudicotyledons</taxon>
        <taxon>Gunneridae</taxon>
        <taxon>Pentapetalae</taxon>
        <taxon>rosids</taxon>
        <taxon>fabids</taxon>
        <taxon>Fabales</taxon>
        <taxon>Fabaceae</taxon>
        <taxon>Papilionoideae</taxon>
        <taxon>50 kb inversion clade</taxon>
        <taxon>NPAAA clade</taxon>
        <taxon>indigoferoid/millettioid clade</taxon>
        <taxon>Phaseoleae</taxon>
        <taxon>Vigna</taxon>
    </lineage>
</organism>
<dbReference type="InterPro" id="IPR046956">
    <property type="entry name" value="RLP23-like"/>
</dbReference>
<keyword evidence="6" id="KW-0675">Receptor</keyword>
<sequence>MNRTLPTSFRGSRRLQQPKPLSTPPLSASTATHNTNLYGTIGFLGRQSIAIQNRFLVARASLVEEESAGEETRELANEFDTSGRLAKWVGRSSWEWEGVVCDNATTRVTQILLPSSITGVFNTAQKGSLGRLNSIHSLDLSFNELASNLPEVLAKLTLLESLKLQREIPKGKSLIDFPESTYSGNEGLCGKPISACKL</sequence>
<keyword evidence="10" id="KW-1185">Reference proteome</keyword>
<dbReference type="SUPFAM" id="SSF52058">
    <property type="entry name" value="L domain-like"/>
    <property type="match status" value="1"/>
</dbReference>
<evidence type="ECO:0000256" key="5">
    <source>
        <dbReference type="ARBA" id="ARBA00023136"/>
    </source>
</evidence>
<feature type="compositionally biased region" description="Polar residues" evidence="8">
    <location>
        <begin position="1"/>
        <end position="10"/>
    </location>
</feature>
<evidence type="ECO:0008006" key="11">
    <source>
        <dbReference type="Google" id="ProtNLM"/>
    </source>
</evidence>
<dbReference type="AlphaFoldDB" id="A0A4D6LPT5"/>
<comment type="subcellular location">
    <subcellularLocation>
        <location evidence="1">Membrane</location>
        <topology evidence="1">Single-pass type I membrane protein</topology>
    </subcellularLocation>
</comment>